<organism evidence="1 2">
    <name type="scientific">Porites lobata</name>
    <dbReference type="NCBI Taxonomy" id="104759"/>
    <lineage>
        <taxon>Eukaryota</taxon>
        <taxon>Metazoa</taxon>
        <taxon>Cnidaria</taxon>
        <taxon>Anthozoa</taxon>
        <taxon>Hexacorallia</taxon>
        <taxon>Scleractinia</taxon>
        <taxon>Fungiina</taxon>
        <taxon>Poritidae</taxon>
        <taxon>Porites</taxon>
    </lineage>
</organism>
<protein>
    <submittedName>
        <fullName evidence="1">Uncharacterized protein</fullName>
    </submittedName>
</protein>
<reference evidence="1 2" key="1">
    <citation type="submission" date="2022-05" db="EMBL/GenBank/DDBJ databases">
        <authorList>
            <consortium name="Genoscope - CEA"/>
            <person name="William W."/>
        </authorList>
    </citation>
    <scope>NUCLEOTIDE SEQUENCE [LARGE SCALE GENOMIC DNA]</scope>
</reference>
<evidence type="ECO:0000313" key="1">
    <source>
        <dbReference type="EMBL" id="CAH3171096.1"/>
    </source>
</evidence>
<keyword evidence="2" id="KW-1185">Reference proteome</keyword>
<dbReference type="Proteomes" id="UP001159405">
    <property type="component" value="Unassembled WGS sequence"/>
</dbReference>
<comment type="caution">
    <text evidence="1">The sequence shown here is derived from an EMBL/GenBank/DDBJ whole genome shotgun (WGS) entry which is preliminary data.</text>
</comment>
<feature type="non-terminal residue" evidence="1">
    <location>
        <position position="117"/>
    </location>
</feature>
<proteinExistence type="predicted"/>
<accession>A0ABN8QWS0</accession>
<evidence type="ECO:0000313" key="2">
    <source>
        <dbReference type="Proteomes" id="UP001159405"/>
    </source>
</evidence>
<gene>
    <name evidence="1" type="ORF">PLOB_00011566</name>
</gene>
<sequence length="117" mass="13167">MKASLATLPERLLVSLPVFSTATVTYVQWNPSSEDLIPLQLHHESLAIPPPVKINRTLINGLDEKFQLYDNQLSAVRRKADSLIDQIEETFDSSYVEYVAFTPLGLSITNFIVFCVL</sequence>
<dbReference type="EMBL" id="CALNXK010000161">
    <property type="protein sequence ID" value="CAH3171096.1"/>
    <property type="molecule type" value="Genomic_DNA"/>
</dbReference>
<name>A0ABN8QWS0_9CNID</name>